<dbReference type="InterPro" id="IPR032514">
    <property type="entry name" value="GtaA_central"/>
</dbReference>
<evidence type="ECO:0000313" key="6">
    <source>
        <dbReference type="Proteomes" id="UP001500582"/>
    </source>
</evidence>
<accession>A0ABP8GDE8</accession>
<dbReference type="PANTHER" id="PTHR31987">
    <property type="entry name" value="GLUTAMINASE A-RELATED"/>
    <property type="match status" value="1"/>
</dbReference>
<comment type="caution">
    <text evidence="5">The sequence shown here is derived from an EMBL/GenBank/DDBJ whole genome shotgun (WGS) entry which is preliminary data.</text>
</comment>
<dbReference type="Pfam" id="PF16334">
    <property type="entry name" value="DUF4964"/>
    <property type="match status" value="1"/>
</dbReference>
<dbReference type="InterPro" id="IPR033433">
    <property type="entry name" value="GtaA_N"/>
</dbReference>
<dbReference type="Gene3D" id="2.60.120.260">
    <property type="entry name" value="Galactose-binding domain-like"/>
    <property type="match status" value="1"/>
</dbReference>
<dbReference type="InterPro" id="IPR032515">
    <property type="entry name" value="DUF4964"/>
</dbReference>
<dbReference type="InterPro" id="IPR052743">
    <property type="entry name" value="Glutaminase_GtaA"/>
</dbReference>
<organism evidence="5 6">
    <name type="scientific">Mucilaginibacter gynuensis</name>
    <dbReference type="NCBI Taxonomy" id="1302236"/>
    <lineage>
        <taxon>Bacteria</taxon>
        <taxon>Pseudomonadati</taxon>
        <taxon>Bacteroidota</taxon>
        <taxon>Sphingobacteriia</taxon>
        <taxon>Sphingobacteriales</taxon>
        <taxon>Sphingobacteriaceae</taxon>
        <taxon>Mucilaginibacter</taxon>
    </lineage>
</organism>
<dbReference type="Pfam" id="PF17168">
    <property type="entry name" value="DUF5127"/>
    <property type="match status" value="1"/>
</dbReference>
<dbReference type="Pfam" id="PF16335">
    <property type="entry name" value="GtaA_6_Hairpin"/>
    <property type="match status" value="1"/>
</dbReference>
<dbReference type="InterPro" id="IPR008979">
    <property type="entry name" value="Galactose-bd-like_sf"/>
</dbReference>
<dbReference type="Proteomes" id="UP001500582">
    <property type="component" value="Unassembled WGS sequence"/>
</dbReference>
<evidence type="ECO:0000313" key="5">
    <source>
        <dbReference type="EMBL" id="GAA4322296.1"/>
    </source>
</evidence>
<keyword evidence="6" id="KW-1185">Reference proteome</keyword>
<feature type="domain" description="DUF4964" evidence="2">
    <location>
        <begin position="24"/>
        <end position="86"/>
    </location>
</feature>
<protein>
    <submittedName>
        <fullName evidence="5">DUF4965 domain-containing protein</fullName>
    </submittedName>
</protein>
<name>A0ABP8GDE8_9SPHI</name>
<dbReference type="EMBL" id="BAABFT010000005">
    <property type="protein sequence ID" value="GAA4322296.1"/>
    <property type="molecule type" value="Genomic_DNA"/>
</dbReference>
<sequence length="817" mass="91127">MMNKLLSIACGLLCISCANAQVRQAPAYPLITHDPYFSIWSTSDTLNAATTSHWTGANQSLNGILSVDGKLYNFLGKVEKVYNTIIPAGDETNYTVKYTESKPADGWETASFKDADWKTGAAPFGFEKGDAKTQWRTDNIWTRRTFNLDKVSANKLYLKLNHDENVEVYLNGKQVYSKVGWTDSFIYIPISKDLLKTGENILAIHCVNLTGGRWLDAGLVAEPEADNAANITEAKQTGLKFNATQTIYEFTCGTANLTLTFTSPLLMNNLDLLARPVSYISAKVSANDGNEHQVKLYFGASSTVATHIPFQLVKGVEYSRDGLNILKAGTIEQPMLKRTGDNVRIDWGYMYVGVPEQAKAIQTVSTELDALKILTANTDAAATDLTGKKLVLNTLIPLGTVGKTAKEQFILMGYDDMFSVQYFGNNLRPWWNNNGTETIEHQMALAAQQYAEVVKQCEAFDTQLYNTALKSGGEAYANLCKIAYRQTISAHKLAKSPEGEILFLSKENYSNGSINTVDITYPSAPLFLIYNTELLKGMMNGIFYYSESGRWTKPFASHDLGTYPIANGQTYGEDMPIEESGNMLILSAAIAKADGNAEYAKKHWKTLTIWAEYLSKEGFDPANQLSSDDFSGHLARNANLSVKAIEALGSYGMLANMLGDKTTGKKYETMAKDMAKRWMKAADAGDHYALTFDNKNTWSQKYNMVWDKVLGLNLFPKTVYKKEIDFYLTKQNKYGLPLDSRETYTKSDWVTWSATLADNQKDFDALVAPMYKFAVETSDRSPLTDWHRTTNAQRMNFTARSVVGAYFIKILDDKFKK</sequence>
<feature type="domain" description="Glutaminase A central" evidence="3">
    <location>
        <begin position="473"/>
        <end position="809"/>
    </location>
</feature>
<keyword evidence="1" id="KW-0732">Signal</keyword>
<evidence type="ECO:0000259" key="3">
    <source>
        <dbReference type="Pfam" id="PF16335"/>
    </source>
</evidence>
<dbReference type="PANTHER" id="PTHR31987:SF1">
    <property type="entry name" value="GLUTAMINASE A"/>
    <property type="match status" value="1"/>
</dbReference>
<evidence type="ECO:0000259" key="4">
    <source>
        <dbReference type="Pfam" id="PF17168"/>
    </source>
</evidence>
<evidence type="ECO:0000259" key="2">
    <source>
        <dbReference type="Pfam" id="PF16334"/>
    </source>
</evidence>
<dbReference type="SUPFAM" id="SSF49785">
    <property type="entry name" value="Galactose-binding domain-like"/>
    <property type="match status" value="1"/>
</dbReference>
<feature type="signal peptide" evidence="1">
    <location>
        <begin position="1"/>
        <end position="20"/>
    </location>
</feature>
<proteinExistence type="predicted"/>
<dbReference type="RefSeq" id="WP_345211170.1">
    <property type="nucleotide sequence ID" value="NZ_BAABFT010000005.1"/>
</dbReference>
<feature type="chain" id="PRO_5047043933" evidence="1">
    <location>
        <begin position="21"/>
        <end position="817"/>
    </location>
</feature>
<reference evidence="6" key="1">
    <citation type="journal article" date="2019" name="Int. J. Syst. Evol. Microbiol.">
        <title>The Global Catalogue of Microorganisms (GCM) 10K type strain sequencing project: providing services to taxonomists for standard genome sequencing and annotation.</title>
        <authorList>
            <consortium name="The Broad Institute Genomics Platform"/>
            <consortium name="The Broad Institute Genome Sequencing Center for Infectious Disease"/>
            <person name="Wu L."/>
            <person name="Ma J."/>
        </authorList>
    </citation>
    <scope>NUCLEOTIDE SEQUENCE [LARGE SCALE GENOMIC DNA]</scope>
    <source>
        <strain evidence="6">JCM 17705</strain>
    </source>
</reference>
<evidence type="ECO:0000256" key="1">
    <source>
        <dbReference type="SAM" id="SignalP"/>
    </source>
</evidence>
<feature type="domain" description="Glutaminase A N-terminal" evidence="4">
    <location>
        <begin position="244"/>
        <end position="466"/>
    </location>
</feature>
<gene>
    <name evidence="5" type="ORF">GCM10023149_22530</name>
</gene>